<sequence length="415" mass="45279">MNATTASNRVTRVVLLVLLGLLVLAGLAGWWLHSYERVAREVPMPRTGEARRNPLFALQVALERDGIAVQSRRRLQLLAGGARDPAVPLAARDTVVLFNDPRALSGAEVDALLQWVAGGGHLVVRTPPPGLLTRNAAAVPLFVPLQLMPMDSEHRACETVHGVARAGAPDSAAADAADAADAGDGEDGVLFCGARRFTLIGANPVLSWGDLKNGYVFARVRHGRGSVDVLAGLDFLSTDRLEQPAGHALARQLLQPNFGAGTVHLVYATQMPSLWATLVRHSWMAWGPLLLALMAWLWRRMQRFGPPLPAPALERRSLLEHVTASGALAYRYGYAQRLYEAARDAFLARLRRRDPQAAALQGEAQLMLLAERFPDVPADEIRDALQPPSLRRNGQNDPVAFRTRIATLIRLRNRL</sequence>
<feature type="domain" description="DUF4350" evidence="1">
    <location>
        <begin position="50"/>
        <end position="254"/>
    </location>
</feature>
<gene>
    <name evidence="2" type="ORF">ACFPN1_10025</name>
</gene>
<accession>A0ABW0SNV8</accession>
<dbReference type="Gene3D" id="3.40.50.880">
    <property type="match status" value="1"/>
</dbReference>
<protein>
    <submittedName>
        <fullName evidence="2">DUF4350 domain-containing protein</fullName>
    </submittedName>
</protein>
<dbReference type="InterPro" id="IPR029062">
    <property type="entry name" value="Class_I_gatase-like"/>
</dbReference>
<dbReference type="RefSeq" id="WP_386754763.1">
    <property type="nucleotide sequence ID" value="NZ_JBHSNM010000002.1"/>
</dbReference>
<evidence type="ECO:0000313" key="3">
    <source>
        <dbReference type="Proteomes" id="UP001596036"/>
    </source>
</evidence>
<organism evidence="2 3">
    <name type="scientific">Lysobacter yangpyeongensis</name>
    <dbReference type="NCBI Taxonomy" id="346182"/>
    <lineage>
        <taxon>Bacteria</taxon>
        <taxon>Pseudomonadati</taxon>
        <taxon>Pseudomonadota</taxon>
        <taxon>Gammaproteobacteria</taxon>
        <taxon>Lysobacterales</taxon>
        <taxon>Lysobacteraceae</taxon>
        <taxon>Lysobacter</taxon>
    </lineage>
</organism>
<comment type="caution">
    <text evidence="2">The sequence shown here is derived from an EMBL/GenBank/DDBJ whole genome shotgun (WGS) entry which is preliminary data.</text>
</comment>
<proteinExistence type="predicted"/>
<reference evidence="3" key="1">
    <citation type="journal article" date="2019" name="Int. J. Syst. Evol. Microbiol.">
        <title>The Global Catalogue of Microorganisms (GCM) 10K type strain sequencing project: providing services to taxonomists for standard genome sequencing and annotation.</title>
        <authorList>
            <consortium name="The Broad Institute Genomics Platform"/>
            <consortium name="The Broad Institute Genome Sequencing Center for Infectious Disease"/>
            <person name="Wu L."/>
            <person name="Ma J."/>
        </authorList>
    </citation>
    <scope>NUCLEOTIDE SEQUENCE [LARGE SCALE GENOMIC DNA]</scope>
    <source>
        <strain evidence="3">KACC 11407</strain>
    </source>
</reference>
<name>A0ABW0SNV8_9GAMM</name>
<dbReference type="Proteomes" id="UP001596036">
    <property type="component" value="Unassembled WGS sequence"/>
</dbReference>
<keyword evidence="3" id="KW-1185">Reference proteome</keyword>
<dbReference type="InterPro" id="IPR025646">
    <property type="entry name" value="DUF4350"/>
</dbReference>
<evidence type="ECO:0000259" key="1">
    <source>
        <dbReference type="Pfam" id="PF14258"/>
    </source>
</evidence>
<evidence type="ECO:0000313" key="2">
    <source>
        <dbReference type="EMBL" id="MFC5570394.1"/>
    </source>
</evidence>
<dbReference type="EMBL" id="JBHSNM010000002">
    <property type="protein sequence ID" value="MFC5570394.1"/>
    <property type="molecule type" value="Genomic_DNA"/>
</dbReference>
<dbReference type="Pfam" id="PF14258">
    <property type="entry name" value="DUF4350"/>
    <property type="match status" value="1"/>
</dbReference>